<evidence type="ECO:0000313" key="3">
    <source>
        <dbReference type="Proteomes" id="UP000631300"/>
    </source>
</evidence>
<protein>
    <submittedName>
        <fullName evidence="2">Uncharacterized protein</fullName>
    </submittedName>
</protein>
<organism evidence="2 3">
    <name type="scientific">Alteromonas halophila</name>
    <dbReference type="NCBI Taxonomy" id="516698"/>
    <lineage>
        <taxon>Bacteria</taxon>
        <taxon>Pseudomonadati</taxon>
        <taxon>Pseudomonadota</taxon>
        <taxon>Gammaproteobacteria</taxon>
        <taxon>Alteromonadales</taxon>
        <taxon>Alteromonadaceae</taxon>
        <taxon>Alteromonas/Salinimonas group</taxon>
        <taxon>Alteromonas</taxon>
    </lineage>
</organism>
<proteinExistence type="predicted"/>
<name>A0A918JQ80_9ALTE</name>
<evidence type="ECO:0000256" key="1">
    <source>
        <dbReference type="SAM" id="SignalP"/>
    </source>
</evidence>
<gene>
    <name evidence="2" type="ORF">GCM10007391_33550</name>
</gene>
<dbReference type="Proteomes" id="UP000631300">
    <property type="component" value="Unassembled WGS sequence"/>
</dbReference>
<reference evidence="2" key="2">
    <citation type="submission" date="2020-09" db="EMBL/GenBank/DDBJ databases">
        <authorList>
            <person name="Sun Q."/>
            <person name="Kim S."/>
        </authorList>
    </citation>
    <scope>NUCLEOTIDE SEQUENCE</scope>
    <source>
        <strain evidence="2">KCTC 22164</strain>
    </source>
</reference>
<evidence type="ECO:0000313" key="2">
    <source>
        <dbReference type="EMBL" id="GGW96773.1"/>
    </source>
</evidence>
<dbReference type="AlphaFoldDB" id="A0A918JQ80"/>
<dbReference type="EMBL" id="BMXP01000014">
    <property type="protein sequence ID" value="GGW96773.1"/>
    <property type="molecule type" value="Genomic_DNA"/>
</dbReference>
<feature type="signal peptide" evidence="1">
    <location>
        <begin position="1"/>
        <end position="17"/>
    </location>
</feature>
<sequence length="145" mass="16347">MRFAIILLSLLAAQASAFEFAGFKSGSSEEEVQAKLEAMGASNYSIQTSSIMPSSLKSIDFKPSVRTFFDHNDHLYKMELQYSKNDFENQFGDNADLQMFADAFVTKYGDAEISSNNRKITVTLEDKKLAEAFYNHKVNEMAEKL</sequence>
<keyword evidence="1" id="KW-0732">Signal</keyword>
<comment type="caution">
    <text evidence="2">The sequence shown here is derived from an EMBL/GenBank/DDBJ whole genome shotgun (WGS) entry which is preliminary data.</text>
</comment>
<dbReference type="RefSeq" id="WP_189408383.1">
    <property type="nucleotide sequence ID" value="NZ_BMXP01000014.1"/>
</dbReference>
<reference evidence="2" key="1">
    <citation type="journal article" date="2014" name="Int. J. Syst. Evol. Microbiol.">
        <title>Complete genome sequence of Corynebacterium casei LMG S-19264T (=DSM 44701T), isolated from a smear-ripened cheese.</title>
        <authorList>
            <consortium name="US DOE Joint Genome Institute (JGI-PGF)"/>
            <person name="Walter F."/>
            <person name="Albersmeier A."/>
            <person name="Kalinowski J."/>
            <person name="Ruckert C."/>
        </authorList>
    </citation>
    <scope>NUCLEOTIDE SEQUENCE</scope>
    <source>
        <strain evidence="2">KCTC 22164</strain>
    </source>
</reference>
<accession>A0A918JQ80</accession>
<keyword evidence="3" id="KW-1185">Reference proteome</keyword>
<feature type="chain" id="PRO_5036788407" evidence="1">
    <location>
        <begin position="18"/>
        <end position="145"/>
    </location>
</feature>